<evidence type="ECO:0000313" key="9">
    <source>
        <dbReference type="EMBL" id="MEA5478932.1"/>
    </source>
</evidence>
<accession>A0ABU5TLF0</accession>
<gene>
    <name evidence="9" type="ORF">VB774_15005</name>
</gene>
<dbReference type="PANTHER" id="PTHR30024:SF7">
    <property type="entry name" value="NITRATE_NITRITE BINDING PROTEIN NRTA"/>
    <property type="match status" value="1"/>
</dbReference>
<dbReference type="RefSeq" id="WP_281008641.1">
    <property type="nucleotide sequence ID" value="NZ_JAYGIE010000080.1"/>
</dbReference>
<proteinExistence type="predicted"/>
<reference evidence="9 10" key="1">
    <citation type="submission" date="2023-12" db="EMBL/GenBank/DDBJ databases">
        <title>Baltic Sea Cyanobacteria.</title>
        <authorList>
            <person name="Delbaje E."/>
            <person name="Fewer D.P."/>
            <person name="Shishido T.K."/>
        </authorList>
    </citation>
    <scope>NUCLEOTIDE SEQUENCE [LARGE SCALE GENOMIC DNA]</scope>
    <source>
        <strain evidence="9 10">UHCC 0370</strain>
    </source>
</reference>
<dbReference type="Gene3D" id="3.40.190.10">
    <property type="entry name" value="Periplasmic binding protein-like II"/>
    <property type="match status" value="2"/>
</dbReference>
<dbReference type="InterPro" id="IPR044527">
    <property type="entry name" value="NrtA/CpmA_ABC-bd_dom"/>
</dbReference>
<dbReference type="Pfam" id="PF13379">
    <property type="entry name" value="NMT1_2"/>
    <property type="match status" value="1"/>
</dbReference>
<evidence type="ECO:0000256" key="7">
    <source>
        <dbReference type="ARBA" id="ARBA00023136"/>
    </source>
</evidence>
<keyword evidence="6" id="KW-0406">Ion transport</keyword>
<evidence type="ECO:0000256" key="5">
    <source>
        <dbReference type="ARBA" id="ARBA00022729"/>
    </source>
</evidence>
<evidence type="ECO:0000313" key="10">
    <source>
        <dbReference type="Proteomes" id="UP001301388"/>
    </source>
</evidence>
<keyword evidence="3" id="KW-1003">Cell membrane</keyword>
<comment type="subcellular location">
    <subcellularLocation>
        <location evidence="1">Cell inner membrane</location>
    </subcellularLocation>
</comment>
<evidence type="ECO:0000256" key="6">
    <source>
        <dbReference type="ARBA" id="ARBA00023065"/>
    </source>
</evidence>
<keyword evidence="4" id="KW-0997">Cell inner membrane</keyword>
<name>A0ABU5TLF0_9CYAN</name>
<keyword evidence="10" id="KW-1185">Reference proteome</keyword>
<feature type="region of interest" description="Disordered" evidence="8">
    <location>
        <begin position="169"/>
        <end position="194"/>
    </location>
</feature>
<evidence type="ECO:0000256" key="2">
    <source>
        <dbReference type="ARBA" id="ARBA00022448"/>
    </source>
</evidence>
<dbReference type="SUPFAM" id="SSF53850">
    <property type="entry name" value="Periplasmic binding protein-like II"/>
    <property type="match status" value="1"/>
</dbReference>
<protein>
    <submittedName>
        <fullName evidence="9">CmpA/NrtA family ABC transporter substrate-binding protein</fullName>
    </submittedName>
</protein>
<keyword evidence="2" id="KW-0813">Transport</keyword>
<evidence type="ECO:0000256" key="1">
    <source>
        <dbReference type="ARBA" id="ARBA00004533"/>
    </source>
</evidence>
<sequence>MTSHLIEQMVASAIGNNSISAQTSSYSAAQINNNLWSTCPCGGDHNIDQHQSVMEGMPTDPVELVNDLMRMGHYSDRAQLMAQSWETNAMKADLWQLLEQGSLSHASESQKRICYDLIKMAGGVEEAFSAAFGPQAQEFFTDTLQSSTFRRREFLIKVAAAAAVVTLTGCPSSPPPETPSRATTNTPNTPPAGVEKPNLKVGFLPITCATPIIMSEPLGFYTKYGLKVELVKMPSWAAIRDSAIAGELDAYHMLSPMPISMSLGLGSTAFPVKLASIENVNGQAISVANQHLGKVKEAKDFKGFSIGVPFAFSMHNLLLRYYLAAGGLDPDKDVQIQVIPPPDAIAKMTAGQLDAFLLPDNVVQRSVFNKIGFIHLLTKDIWAGHPCCAFAASQKWIDTNPNTYRAINKAIIDGAGYANDPKHREEIAKAIAGKNYLNQPEPVLKAVLTGKFEDGQGNTLDVPDRIGFDPYPWKSFAKWISSQFVRWDLMPKDKADYNTIAEQIYQTDLARELAKELGQTPPTETERTEKLKYDSFDPAKPEAYIEEQIKQFKI</sequence>
<evidence type="ECO:0000256" key="8">
    <source>
        <dbReference type="SAM" id="MobiDB-lite"/>
    </source>
</evidence>
<evidence type="ECO:0000256" key="3">
    <source>
        <dbReference type="ARBA" id="ARBA00022475"/>
    </source>
</evidence>
<dbReference type="PANTHER" id="PTHR30024">
    <property type="entry name" value="ALIPHATIC SULFONATES-BINDING PROTEIN-RELATED"/>
    <property type="match status" value="1"/>
</dbReference>
<evidence type="ECO:0000256" key="4">
    <source>
        <dbReference type="ARBA" id="ARBA00022519"/>
    </source>
</evidence>
<organism evidence="9 10">
    <name type="scientific">Pseudanabaena galeata UHCC 0370</name>
    <dbReference type="NCBI Taxonomy" id="3110310"/>
    <lineage>
        <taxon>Bacteria</taxon>
        <taxon>Bacillati</taxon>
        <taxon>Cyanobacteriota</taxon>
        <taxon>Cyanophyceae</taxon>
        <taxon>Pseudanabaenales</taxon>
        <taxon>Pseudanabaenaceae</taxon>
        <taxon>Pseudanabaena</taxon>
    </lineage>
</organism>
<keyword evidence="7" id="KW-0472">Membrane</keyword>
<comment type="caution">
    <text evidence="9">The sequence shown here is derived from an EMBL/GenBank/DDBJ whole genome shotgun (WGS) entry which is preliminary data.</text>
</comment>
<keyword evidence="5" id="KW-0732">Signal</keyword>
<dbReference type="EMBL" id="JAYGIE010000080">
    <property type="protein sequence ID" value="MEA5478932.1"/>
    <property type="molecule type" value="Genomic_DNA"/>
</dbReference>
<dbReference type="CDD" id="cd13553">
    <property type="entry name" value="PBP2_NrtA_CpmA_like"/>
    <property type="match status" value="1"/>
</dbReference>
<dbReference type="Proteomes" id="UP001301388">
    <property type="component" value="Unassembled WGS sequence"/>
</dbReference>